<evidence type="ECO:0000313" key="2">
    <source>
        <dbReference type="Proteomes" id="UP001371456"/>
    </source>
</evidence>
<dbReference type="AlphaFoldDB" id="A0AAN8TUX2"/>
<organism evidence="1 2">
    <name type="scientific">Solanum bulbocastanum</name>
    <name type="common">Wild potato</name>
    <dbReference type="NCBI Taxonomy" id="147425"/>
    <lineage>
        <taxon>Eukaryota</taxon>
        <taxon>Viridiplantae</taxon>
        <taxon>Streptophyta</taxon>
        <taxon>Embryophyta</taxon>
        <taxon>Tracheophyta</taxon>
        <taxon>Spermatophyta</taxon>
        <taxon>Magnoliopsida</taxon>
        <taxon>eudicotyledons</taxon>
        <taxon>Gunneridae</taxon>
        <taxon>Pentapetalae</taxon>
        <taxon>asterids</taxon>
        <taxon>lamiids</taxon>
        <taxon>Solanales</taxon>
        <taxon>Solanaceae</taxon>
        <taxon>Solanoideae</taxon>
        <taxon>Solaneae</taxon>
        <taxon>Solanum</taxon>
    </lineage>
</organism>
<proteinExistence type="predicted"/>
<comment type="caution">
    <text evidence="1">The sequence shown here is derived from an EMBL/GenBank/DDBJ whole genome shotgun (WGS) entry which is preliminary data.</text>
</comment>
<gene>
    <name evidence="1" type="ORF">RDI58_010444</name>
</gene>
<reference evidence="1 2" key="1">
    <citation type="submission" date="2024-02" db="EMBL/GenBank/DDBJ databases">
        <title>de novo genome assembly of Solanum bulbocastanum strain 11H21.</title>
        <authorList>
            <person name="Hosaka A.J."/>
        </authorList>
    </citation>
    <scope>NUCLEOTIDE SEQUENCE [LARGE SCALE GENOMIC DNA]</scope>
    <source>
        <tissue evidence="1">Young leaves</tissue>
    </source>
</reference>
<dbReference type="EMBL" id="JBANQN010000004">
    <property type="protein sequence ID" value="KAK6791363.1"/>
    <property type="molecule type" value="Genomic_DNA"/>
</dbReference>
<dbReference type="Proteomes" id="UP001371456">
    <property type="component" value="Unassembled WGS sequence"/>
</dbReference>
<protein>
    <submittedName>
        <fullName evidence="1">Uncharacterized protein</fullName>
    </submittedName>
</protein>
<name>A0AAN8TUX2_SOLBU</name>
<evidence type="ECO:0000313" key="1">
    <source>
        <dbReference type="EMBL" id="KAK6791363.1"/>
    </source>
</evidence>
<sequence>MDSIFCWNVRGLNASNKQKEVILLCNKESTGLVRLLDTNEEIGGNPVNLAEVVDFQSVSIRMAGWNFLTKGEDTLGMTKGMNILTEADEDRDRLKQVQKTLQSSPTDLILQQQERELHNKFRRSSYLAEVFLQQRSKASWIKLGDDNTSYLYSIIKHKKLQDGVTQLKNSQDVLQTDYKMIAEFFVDYYQDMLGKERSCWTRAYPNVLRNGPKLSIDQ</sequence>
<accession>A0AAN8TUX2</accession>
<keyword evidence="2" id="KW-1185">Reference proteome</keyword>